<gene>
    <name evidence="2" type="ORF">GCM10022254_20240</name>
</gene>
<dbReference type="Proteomes" id="UP001501710">
    <property type="component" value="Unassembled WGS sequence"/>
</dbReference>
<feature type="coiled-coil region" evidence="1">
    <location>
        <begin position="14"/>
        <end position="41"/>
    </location>
</feature>
<dbReference type="EMBL" id="BAABAS010000005">
    <property type="protein sequence ID" value="GAA4228941.1"/>
    <property type="molecule type" value="Genomic_DNA"/>
</dbReference>
<organism evidence="2 3">
    <name type="scientific">Actinomadura meridiana</name>
    <dbReference type="NCBI Taxonomy" id="559626"/>
    <lineage>
        <taxon>Bacteria</taxon>
        <taxon>Bacillati</taxon>
        <taxon>Actinomycetota</taxon>
        <taxon>Actinomycetes</taxon>
        <taxon>Streptosporangiales</taxon>
        <taxon>Thermomonosporaceae</taxon>
        <taxon>Actinomadura</taxon>
    </lineage>
</organism>
<evidence type="ECO:0000313" key="2">
    <source>
        <dbReference type="EMBL" id="GAA4228941.1"/>
    </source>
</evidence>
<keyword evidence="1" id="KW-0175">Coiled coil</keyword>
<feature type="coiled-coil region" evidence="1">
    <location>
        <begin position="224"/>
        <end position="275"/>
    </location>
</feature>
<name>A0ABP8BWW9_9ACTN</name>
<proteinExistence type="predicted"/>
<accession>A0ABP8BWW9</accession>
<evidence type="ECO:0000313" key="3">
    <source>
        <dbReference type="Proteomes" id="UP001501710"/>
    </source>
</evidence>
<keyword evidence="3" id="KW-1185">Reference proteome</keyword>
<protein>
    <submittedName>
        <fullName evidence="2">Uncharacterized protein</fullName>
    </submittedName>
</protein>
<evidence type="ECO:0000256" key="1">
    <source>
        <dbReference type="SAM" id="Coils"/>
    </source>
</evidence>
<comment type="caution">
    <text evidence="2">The sequence shown here is derived from an EMBL/GenBank/DDBJ whole genome shotgun (WGS) entry which is preliminary data.</text>
</comment>
<reference evidence="3" key="1">
    <citation type="journal article" date="2019" name="Int. J. Syst. Evol. Microbiol.">
        <title>The Global Catalogue of Microorganisms (GCM) 10K type strain sequencing project: providing services to taxonomists for standard genome sequencing and annotation.</title>
        <authorList>
            <consortium name="The Broad Institute Genomics Platform"/>
            <consortium name="The Broad Institute Genome Sequencing Center for Infectious Disease"/>
            <person name="Wu L."/>
            <person name="Ma J."/>
        </authorList>
    </citation>
    <scope>NUCLEOTIDE SEQUENCE [LARGE SCALE GENOMIC DNA]</scope>
    <source>
        <strain evidence="3">JCM 17440</strain>
    </source>
</reference>
<sequence>MLADARVGQPPMSRAEADAALARLRDERERISAALLELEAHHGYQLLDGASLDGETRRVQSEVRAGVASLWTLFDVYGRVLGAAEELRSRHAKPGQAQLTELTRLLAGPSVELPAEEVPLERRTLLSVPSGERLTLREAVERMTPLYEEAARTVAALDAVWSALLSRLAEVEAERRAAEELLESLDGAEPDLDRLRADLDAVAVVVRADPMALARDGQVDTTRLDEIRTGIAEVRRGLEEAERLRDGFADRIRGVASVLDLLREAEAAARRARHEVLAKIVAPALPDLPETSAALADRLTAVGRPARDGAWNDLAARVADLEKAANDALERARDAAGVISGLLDRREELRGRLEGYRAKAARLGHAEDAELARIHEQARELLWTSPCDLRSATVALAGYQQAINSRAKGVDR</sequence>